<dbReference type="EMBL" id="JAQQDW010000007">
    <property type="protein sequence ID" value="MFM0103030.1"/>
    <property type="molecule type" value="Genomic_DNA"/>
</dbReference>
<sequence>MRRRKATRPAWRPESEAVESVSCWFLPLDAKPEAAPFLLERSSGKNPSLQFAFEENAWKYALRDSENRLAE</sequence>
<name>A0ACC7N7N7_9BURK</name>
<proteinExistence type="predicted"/>
<keyword evidence="2" id="KW-1185">Reference proteome</keyword>
<evidence type="ECO:0000313" key="1">
    <source>
        <dbReference type="EMBL" id="MFM0103030.1"/>
    </source>
</evidence>
<organism evidence="1 2">
    <name type="scientific">Paraburkholderia rhynchosiae</name>
    <dbReference type="NCBI Taxonomy" id="487049"/>
    <lineage>
        <taxon>Bacteria</taxon>
        <taxon>Pseudomonadati</taxon>
        <taxon>Pseudomonadota</taxon>
        <taxon>Betaproteobacteria</taxon>
        <taxon>Burkholderiales</taxon>
        <taxon>Burkholderiaceae</taxon>
        <taxon>Paraburkholderia</taxon>
    </lineage>
</organism>
<dbReference type="Proteomes" id="UP001629235">
    <property type="component" value="Unassembled WGS sequence"/>
</dbReference>
<evidence type="ECO:0000313" key="2">
    <source>
        <dbReference type="Proteomes" id="UP001629235"/>
    </source>
</evidence>
<reference evidence="1 2" key="1">
    <citation type="journal article" date="2024" name="Chem. Sci.">
        <title>Discovery of megapolipeptins by genome mining of a Burkholderiales bacteria collection.</title>
        <authorList>
            <person name="Paulo B.S."/>
            <person name="Recchia M.J.J."/>
            <person name="Lee S."/>
            <person name="Fergusson C.H."/>
            <person name="Romanowski S.B."/>
            <person name="Hernandez A."/>
            <person name="Krull N."/>
            <person name="Liu D.Y."/>
            <person name="Cavanagh H."/>
            <person name="Bos A."/>
            <person name="Gray C.A."/>
            <person name="Murphy B.T."/>
            <person name="Linington R.G."/>
            <person name="Eustaquio A.S."/>
        </authorList>
    </citation>
    <scope>NUCLEOTIDE SEQUENCE [LARGE SCALE GENOMIC DNA]</scope>
    <source>
        <strain evidence="1 2">RL18-126-BIB-B</strain>
    </source>
</reference>
<comment type="caution">
    <text evidence="1">The sequence shown here is derived from an EMBL/GenBank/DDBJ whole genome shotgun (WGS) entry which is preliminary data.</text>
</comment>
<accession>A0ACC7N7N7</accession>
<protein>
    <submittedName>
        <fullName evidence="1">Uncharacterized protein</fullName>
    </submittedName>
</protein>
<gene>
    <name evidence="1" type="ORF">PQR01_05960</name>
</gene>